<feature type="compositionally biased region" description="Basic and acidic residues" evidence="1">
    <location>
        <begin position="188"/>
        <end position="212"/>
    </location>
</feature>
<dbReference type="HOGENOM" id="CLU_1180438_0_0_1"/>
<name>J3NM85_GAET3</name>
<dbReference type="AlphaFoldDB" id="J3NM85"/>
<protein>
    <recommendedName>
        <fullName evidence="2">F-box domain-containing protein</fullName>
    </recommendedName>
</protein>
<sequence>MGRTPLVLDQFSWTLFARLPAELQLEILERCHSHDLVCLSLVSRFFRWITLPLLPAKPKLLDCRWKHKTCNWIGLHITGRGTARYQQFVVRGPTAPQRRNTLSPDNREVHPRMVCNPADGDAWCVNCLSTGYPLFARLQGWMGSRKFCITCRKFTKRPWAKRFGRRCQHGQERKRLRGTCGWSKPSRNKPEKYEPEKHDSRSSRQRAREDCYLPKPPTNKPERYELRSLKRRAQAV</sequence>
<evidence type="ECO:0000313" key="4">
    <source>
        <dbReference type="EnsemblFungi" id="EJT82416"/>
    </source>
</evidence>
<dbReference type="EMBL" id="GL385395">
    <property type="protein sequence ID" value="EJT82416.1"/>
    <property type="molecule type" value="Genomic_DNA"/>
</dbReference>
<dbReference type="GeneID" id="20342847"/>
<evidence type="ECO:0000313" key="3">
    <source>
        <dbReference type="EMBL" id="EJT82416.1"/>
    </source>
</evidence>
<feature type="domain" description="F-box" evidence="2">
    <location>
        <begin position="17"/>
        <end position="47"/>
    </location>
</feature>
<dbReference type="SUPFAM" id="SSF81383">
    <property type="entry name" value="F-box domain"/>
    <property type="match status" value="1"/>
</dbReference>
<dbReference type="Proteomes" id="UP000006039">
    <property type="component" value="Unassembled WGS sequence"/>
</dbReference>
<dbReference type="InterPro" id="IPR036047">
    <property type="entry name" value="F-box-like_dom_sf"/>
</dbReference>
<dbReference type="VEuPathDB" id="FungiDB:GGTG_02389"/>
<dbReference type="InterPro" id="IPR001810">
    <property type="entry name" value="F-box_dom"/>
</dbReference>
<evidence type="ECO:0000256" key="1">
    <source>
        <dbReference type="SAM" id="MobiDB-lite"/>
    </source>
</evidence>
<dbReference type="eggNOG" id="ENOG502R92K">
    <property type="taxonomic scope" value="Eukaryota"/>
</dbReference>
<evidence type="ECO:0000259" key="2">
    <source>
        <dbReference type="Pfam" id="PF00646"/>
    </source>
</evidence>
<gene>
    <name evidence="4" type="primary">20342847</name>
    <name evidence="3" type="ORF">GGTG_02389</name>
</gene>
<organism evidence="3">
    <name type="scientific">Gaeumannomyces tritici (strain R3-111a-1)</name>
    <name type="common">Wheat and barley take-all root rot fungus</name>
    <name type="synonym">Gaeumannomyces graminis var. tritici</name>
    <dbReference type="NCBI Taxonomy" id="644352"/>
    <lineage>
        <taxon>Eukaryota</taxon>
        <taxon>Fungi</taxon>
        <taxon>Dikarya</taxon>
        <taxon>Ascomycota</taxon>
        <taxon>Pezizomycotina</taxon>
        <taxon>Sordariomycetes</taxon>
        <taxon>Sordariomycetidae</taxon>
        <taxon>Magnaporthales</taxon>
        <taxon>Magnaporthaceae</taxon>
        <taxon>Gaeumannomyces</taxon>
    </lineage>
</organism>
<reference evidence="5" key="1">
    <citation type="submission" date="2010-07" db="EMBL/GenBank/DDBJ databases">
        <title>The genome sequence of Gaeumannomyces graminis var. tritici strain R3-111a-1.</title>
        <authorList>
            <consortium name="The Broad Institute Genome Sequencing Platform"/>
            <person name="Ma L.-J."/>
            <person name="Dead R."/>
            <person name="Young S."/>
            <person name="Zeng Q."/>
            <person name="Koehrsen M."/>
            <person name="Alvarado L."/>
            <person name="Berlin A."/>
            <person name="Chapman S.B."/>
            <person name="Chen Z."/>
            <person name="Freedman E."/>
            <person name="Gellesch M."/>
            <person name="Goldberg J."/>
            <person name="Griggs A."/>
            <person name="Gujja S."/>
            <person name="Heilman E.R."/>
            <person name="Heiman D."/>
            <person name="Hepburn T."/>
            <person name="Howarth C."/>
            <person name="Jen D."/>
            <person name="Larson L."/>
            <person name="Mehta T."/>
            <person name="Neiman D."/>
            <person name="Pearson M."/>
            <person name="Roberts A."/>
            <person name="Saif S."/>
            <person name="Shea T."/>
            <person name="Shenoy N."/>
            <person name="Sisk P."/>
            <person name="Stolte C."/>
            <person name="Sykes S."/>
            <person name="Walk T."/>
            <person name="White J."/>
            <person name="Yandava C."/>
            <person name="Haas B."/>
            <person name="Nusbaum C."/>
            <person name="Birren B."/>
        </authorList>
    </citation>
    <scope>NUCLEOTIDE SEQUENCE [LARGE SCALE GENOMIC DNA]</scope>
    <source>
        <strain evidence="5">R3-111a-1</strain>
    </source>
</reference>
<reference evidence="3" key="2">
    <citation type="submission" date="2010-07" db="EMBL/GenBank/DDBJ databases">
        <authorList>
            <consortium name="The Broad Institute Genome Sequencing Platform"/>
            <consortium name="Broad Institute Genome Sequencing Center for Infectious Disease"/>
            <person name="Ma L.-J."/>
            <person name="Dead R."/>
            <person name="Young S."/>
            <person name="Zeng Q."/>
            <person name="Koehrsen M."/>
            <person name="Alvarado L."/>
            <person name="Berlin A."/>
            <person name="Chapman S.B."/>
            <person name="Chen Z."/>
            <person name="Freedman E."/>
            <person name="Gellesch M."/>
            <person name="Goldberg J."/>
            <person name="Griggs A."/>
            <person name="Gujja S."/>
            <person name="Heilman E.R."/>
            <person name="Heiman D."/>
            <person name="Hepburn T."/>
            <person name="Howarth C."/>
            <person name="Jen D."/>
            <person name="Larson L."/>
            <person name="Mehta T."/>
            <person name="Neiman D."/>
            <person name="Pearson M."/>
            <person name="Roberts A."/>
            <person name="Saif S."/>
            <person name="Shea T."/>
            <person name="Shenoy N."/>
            <person name="Sisk P."/>
            <person name="Stolte C."/>
            <person name="Sykes S."/>
            <person name="Walk T."/>
            <person name="White J."/>
            <person name="Yandava C."/>
            <person name="Haas B."/>
            <person name="Nusbaum C."/>
            <person name="Birren B."/>
        </authorList>
    </citation>
    <scope>NUCLEOTIDE SEQUENCE</scope>
    <source>
        <strain evidence="3">R3-111a-1</strain>
    </source>
</reference>
<reference evidence="4" key="4">
    <citation type="journal article" date="2015" name="G3 (Bethesda)">
        <title>Genome sequences of three phytopathogenic species of the Magnaporthaceae family of fungi.</title>
        <authorList>
            <person name="Okagaki L.H."/>
            <person name="Nunes C.C."/>
            <person name="Sailsbery J."/>
            <person name="Clay B."/>
            <person name="Brown D."/>
            <person name="John T."/>
            <person name="Oh Y."/>
            <person name="Young N."/>
            <person name="Fitzgerald M."/>
            <person name="Haas B.J."/>
            <person name="Zeng Q."/>
            <person name="Young S."/>
            <person name="Adiconis X."/>
            <person name="Fan L."/>
            <person name="Levin J.Z."/>
            <person name="Mitchell T.K."/>
            <person name="Okubara P.A."/>
            <person name="Farman M.L."/>
            <person name="Kohn L.M."/>
            <person name="Birren B."/>
            <person name="Ma L.-J."/>
            <person name="Dean R.A."/>
        </authorList>
    </citation>
    <scope>NUCLEOTIDE SEQUENCE</scope>
    <source>
        <strain evidence="4">R3-111a-1</strain>
    </source>
</reference>
<proteinExistence type="predicted"/>
<accession>J3NM85</accession>
<dbReference type="EnsemblFungi" id="EJT82416">
    <property type="protein sequence ID" value="EJT82416"/>
    <property type="gene ID" value="GGTG_02389"/>
</dbReference>
<feature type="region of interest" description="Disordered" evidence="1">
    <location>
        <begin position="178"/>
        <end position="236"/>
    </location>
</feature>
<dbReference type="CDD" id="cd09917">
    <property type="entry name" value="F-box_SF"/>
    <property type="match status" value="1"/>
</dbReference>
<evidence type="ECO:0000313" key="5">
    <source>
        <dbReference type="Proteomes" id="UP000006039"/>
    </source>
</evidence>
<dbReference type="OrthoDB" id="3435011at2759"/>
<reference evidence="4" key="5">
    <citation type="submission" date="2018-04" db="UniProtKB">
        <authorList>
            <consortium name="EnsemblFungi"/>
        </authorList>
    </citation>
    <scope>IDENTIFICATION</scope>
    <source>
        <strain evidence="4">R3-111a-1</strain>
    </source>
</reference>
<dbReference type="Pfam" id="PF00646">
    <property type="entry name" value="F-box"/>
    <property type="match status" value="1"/>
</dbReference>
<keyword evidence="5" id="KW-1185">Reference proteome</keyword>
<dbReference type="RefSeq" id="XP_009218425.1">
    <property type="nucleotide sequence ID" value="XM_009220161.1"/>
</dbReference>
<reference evidence="3" key="3">
    <citation type="submission" date="2010-09" db="EMBL/GenBank/DDBJ databases">
        <title>Annotation of Gaeumannomyces graminis var. tritici R3-111a-1.</title>
        <authorList>
            <consortium name="The Broad Institute Genome Sequencing Platform"/>
            <person name="Ma L.-J."/>
            <person name="Dead R."/>
            <person name="Young S.K."/>
            <person name="Zeng Q."/>
            <person name="Gargeya S."/>
            <person name="Fitzgerald M."/>
            <person name="Haas B."/>
            <person name="Abouelleil A."/>
            <person name="Alvarado L."/>
            <person name="Arachchi H.M."/>
            <person name="Berlin A."/>
            <person name="Brown A."/>
            <person name="Chapman S.B."/>
            <person name="Chen Z."/>
            <person name="Dunbar C."/>
            <person name="Freedman E."/>
            <person name="Gearin G."/>
            <person name="Gellesch M."/>
            <person name="Goldberg J."/>
            <person name="Griggs A."/>
            <person name="Gujja S."/>
            <person name="Heiman D."/>
            <person name="Howarth C."/>
            <person name="Larson L."/>
            <person name="Lui A."/>
            <person name="MacDonald P.J.P."/>
            <person name="Mehta T."/>
            <person name="Montmayeur A."/>
            <person name="Murphy C."/>
            <person name="Neiman D."/>
            <person name="Pearson M."/>
            <person name="Priest M."/>
            <person name="Roberts A."/>
            <person name="Saif S."/>
            <person name="Shea T."/>
            <person name="Shenoy N."/>
            <person name="Sisk P."/>
            <person name="Stolte C."/>
            <person name="Sykes S."/>
            <person name="Yandava C."/>
            <person name="Wortman J."/>
            <person name="Nusbaum C."/>
            <person name="Birren B."/>
        </authorList>
    </citation>
    <scope>NUCLEOTIDE SEQUENCE</scope>
    <source>
        <strain evidence="3">R3-111a-1</strain>
    </source>
</reference>